<dbReference type="InterPro" id="IPR016454">
    <property type="entry name" value="Cysteine_dSase"/>
</dbReference>
<comment type="caution">
    <text evidence="4">The sequence shown here is derived from an EMBL/GenBank/DDBJ whole genome shotgun (WGS) entry which is preliminary data.</text>
</comment>
<dbReference type="InterPro" id="IPR015422">
    <property type="entry name" value="PyrdxlP-dep_Trfase_small"/>
</dbReference>
<gene>
    <name evidence="4" type="ORF">J7W16_09765</name>
</gene>
<evidence type="ECO:0000313" key="4">
    <source>
        <dbReference type="EMBL" id="MBP3951422.1"/>
    </source>
</evidence>
<feature type="domain" description="Aminotransferase class V" evidence="3">
    <location>
        <begin position="2"/>
        <end position="362"/>
    </location>
</feature>
<dbReference type="EMBL" id="JAGKSQ010000003">
    <property type="protein sequence ID" value="MBP3951422.1"/>
    <property type="molecule type" value="Genomic_DNA"/>
</dbReference>
<dbReference type="NCBIfam" id="NF002806">
    <property type="entry name" value="PRK02948.1"/>
    <property type="match status" value="1"/>
</dbReference>
<dbReference type="Gene3D" id="3.40.640.10">
    <property type="entry name" value="Type I PLP-dependent aspartate aminotransferase-like (Major domain)"/>
    <property type="match status" value="1"/>
</dbReference>
<dbReference type="Pfam" id="PF00266">
    <property type="entry name" value="Aminotran_5"/>
    <property type="match status" value="1"/>
</dbReference>
<comment type="cofactor">
    <cofactor evidence="1">
        <name>pyridoxal 5'-phosphate</name>
        <dbReference type="ChEBI" id="CHEBI:597326"/>
    </cofactor>
</comment>
<dbReference type="AlphaFoldDB" id="A0A940WVL5"/>
<proteinExistence type="predicted"/>
<evidence type="ECO:0000256" key="2">
    <source>
        <dbReference type="ARBA" id="ARBA00022898"/>
    </source>
</evidence>
<dbReference type="InterPro" id="IPR000192">
    <property type="entry name" value="Aminotrans_V_dom"/>
</dbReference>
<dbReference type="Gene3D" id="3.90.1150.10">
    <property type="entry name" value="Aspartate Aminotransferase, domain 1"/>
    <property type="match status" value="1"/>
</dbReference>
<evidence type="ECO:0000259" key="3">
    <source>
        <dbReference type="Pfam" id="PF00266"/>
    </source>
</evidence>
<evidence type="ECO:0000256" key="1">
    <source>
        <dbReference type="ARBA" id="ARBA00001933"/>
    </source>
</evidence>
<dbReference type="GO" id="GO:0003824">
    <property type="term" value="F:catalytic activity"/>
    <property type="evidence" value="ECO:0007669"/>
    <property type="project" value="UniProtKB-ARBA"/>
</dbReference>
<dbReference type="InterPro" id="IPR015424">
    <property type="entry name" value="PyrdxlP-dep_Trfase"/>
</dbReference>
<evidence type="ECO:0000313" key="5">
    <source>
        <dbReference type="Proteomes" id="UP000678228"/>
    </source>
</evidence>
<dbReference type="InterPro" id="IPR015421">
    <property type="entry name" value="PyrdxlP-dep_Trfase_major"/>
</dbReference>
<keyword evidence="5" id="KW-1185">Reference proteome</keyword>
<keyword evidence="2" id="KW-0663">Pyridoxal phosphate</keyword>
<organism evidence="4 5">
    <name type="scientific">Halalkalibacter suaedae</name>
    <dbReference type="NCBI Taxonomy" id="2822140"/>
    <lineage>
        <taxon>Bacteria</taxon>
        <taxon>Bacillati</taxon>
        <taxon>Bacillota</taxon>
        <taxon>Bacilli</taxon>
        <taxon>Bacillales</taxon>
        <taxon>Bacillaceae</taxon>
        <taxon>Halalkalibacter</taxon>
    </lineage>
</organism>
<dbReference type="PIRSF" id="PIRSF005572">
    <property type="entry name" value="NifS"/>
    <property type="match status" value="1"/>
</dbReference>
<dbReference type="Proteomes" id="UP000678228">
    <property type="component" value="Unassembled WGS sequence"/>
</dbReference>
<dbReference type="SUPFAM" id="SSF53383">
    <property type="entry name" value="PLP-dependent transferases"/>
    <property type="match status" value="1"/>
</dbReference>
<sequence>MIYLDYSATTPMSPVAIETYTHVASEYFANSRSIHTNGQESEDVLELSRHTIAQALNCNKHEVYFTGSGSEATFLALVGLALAHSEKGKTIITTKGEHHSVHQALAYLRDHHDFTILYVPVNEFGEVTVASLLSTLTADTILVSIGHANSEIGTVQDIRAIGQVLMEKNILFHCDCVQSFTKLPIPIDFLTSVTVSAHKCYGPKGVGAAFIRNQVAWHPFLHGTTHERGFRAGTVDVPAIASFAAATEESSSQKDAEMTRLQSLRQQFVNAFSGEDRLVLEGHPINRLPFHLAIRVKGIEGQLMMLECSRRGFSISTGTACRVGDTNPSSTLLSLGRTKEQAYELIRITFGRWTTNEDVDKLIKCIRDIMAVY</sequence>
<dbReference type="RefSeq" id="WP_210597105.1">
    <property type="nucleotide sequence ID" value="NZ_JAGKSQ010000003.1"/>
</dbReference>
<dbReference type="PANTHER" id="PTHR11601:SF36">
    <property type="entry name" value="CYSTEINE DESULFURASE NIFS-RELATED"/>
    <property type="match status" value="1"/>
</dbReference>
<dbReference type="PANTHER" id="PTHR11601">
    <property type="entry name" value="CYSTEINE DESULFURYLASE FAMILY MEMBER"/>
    <property type="match status" value="1"/>
</dbReference>
<accession>A0A940WVL5</accession>
<protein>
    <submittedName>
        <fullName evidence="4">IscS subfamily cysteine desulfurase</fullName>
    </submittedName>
</protein>
<name>A0A940WVL5_9BACI</name>
<reference evidence="4" key="1">
    <citation type="submission" date="2021-03" db="EMBL/GenBank/DDBJ databases">
        <title>Bacillus suaedae sp. nov., isolated from Suaeda aralocaspica.</title>
        <authorList>
            <person name="Lei R.F.R."/>
        </authorList>
    </citation>
    <scope>NUCLEOTIDE SEQUENCE</scope>
    <source>
        <strain evidence="4">YZJH907-2</strain>
    </source>
</reference>